<proteinExistence type="predicted"/>
<accession>B9G1W6</accession>
<evidence type="ECO:0000259" key="3">
    <source>
        <dbReference type="PROSITE" id="PS50030"/>
    </source>
</evidence>
<organism evidence="4">
    <name type="scientific">Oryza sativa subsp. japonica</name>
    <name type="common">Rice</name>
    <dbReference type="NCBI Taxonomy" id="39947"/>
    <lineage>
        <taxon>Eukaryota</taxon>
        <taxon>Viridiplantae</taxon>
        <taxon>Streptophyta</taxon>
        <taxon>Embryophyta</taxon>
        <taxon>Tracheophyta</taxon>
        <taxon>Spermatophyta</taxon>
        <taxon>Magnoliopsida</taxon>
        <taxon>Liliopsida</taxon>
        <taxon>Poales</taxon>
        <taxon>Poaceae</taxon>
        <taxon>BOP clade</taxon>
        <taxon>Oryzoideae</taxon>
        <taxon>Oryzeae</taxon>
        <taxon>Oryzinae</taxon>
        <taxon>Oryza</taxon>
        <taxon>Oryza sativa</taxon>
    </lineage>
</organism>
<dbReference type="SUPFAM" id="SSF46934">
    <property type="entry name" value="UBA-like"/>
    <property type="match status" value="1"/>
</dbReference>
<dbReference type="PROSITE" id="PS50030">
    <property type="entry name" value="UBA"/>
    <property type="match status" value="1"/>
</dbReference>
<feature type="coiled-coil region" evidence="1">
    <location>
        <begin position="143"/>
        <end position="170"/>
    </location>
</feature>
<dbReference type="Gene3D" id="1.20.58.2190">
    <property type="match status" value="1"/>
</dbReference>
<dbReference type="SMART" id="SM00580">
    <property type="entry name" value="PUG"/>
    <property type="match status" value="1"/>
</dbReference>
<dbReference type="InterPro" id="IPR036339">
    <property type="entry name" value="PUB-like_dom_sf"/>
</dbReference>
<keyword evidence="1" id="KW-0175">Coiled coil</keyword>
<feature type="region of interest" description="Disordered" evidence="2">
    <location>
        <begin position="81"/>
        <end position="113"/>
    </location>
</feature>
<feature type="domain" description="UBA" evidence="3">
    <location>
        <begin position="5"/>
        <end position="46"/>
    </location>
</feature>
<dbReference type="SMART" id="SM00165">
    <property type="entry name" value="UBA"/>
    <property type="match status" value="1"/>
</dbReference>
<sequence>MATPQLDKRILSELELMGFPTARSIRALHFSGNSSLESAINWLLEHENDPDIDQLPLIPREINIECGDTPNEARNDIQGMRADAQESKPEESTAAGRQKETSQVERELNADQNEDEVRRRIIELFKSKQDGQERERGRIRNQLQEDKRERIRAAKDLMEAKRTLEENQRKRFVSYATCRKKAKAWFANGKPSSFSPNLNSNEGLKFPEHLYFSCDLETTFLTFLAPQIKPVEPAVSPEQLRDCLRNLKKNYKDDTTKVTRAFQILLKIIANIVKNPEEEKFRRIRLNNPVFKERVGNLQGGVEFLELCGFMKLAISGYLVMPRDNINLALLNAAGVEVASAMENPYFGLLSK</sequence>
<feature type="compositionally biased region" description="Basic and acidic residues" evidence="2">
    <location>
        <begin position="83"/>
        <end position="113"/>
    </location>
</feature>
<dbReference type="Pfam" id="PF09409">
    <property type="entry name" value="PUB"/>
    <property type="match status" value="1"/>
</dbReference>
<name>B9G1W6_ORYSJ</name>
<protein>
    <recommendedName>
        <fullName evidence="3">UBA domain-containing protein</fullName>
    </recommendedName>
</protein>
<evidence type="ECO:0000313" key="4">
    <source>
        <dbReference type="EMBL" id="EEE69033.1"/>
    </source>
</evidence>
<dbReference type="EMBL" id="CM000145">
    <property type="protein sequence ID" value="EEE69033.1"/>
    <property type="molecule type" value="Genomic_DNA"/>
</dbReference>
<reference evidence="4" key="2">
    <citation type="submission" date="2008-12" db="EMBL/GenBank/DDBJ databases">
        <title>Improved gene annotation of the rice (Oryza sativa) genomes.</title>
        <authorList>
            <person name="Wang J."/>
            <person name="Li R."/>
            <person name="Fan W."/>
            <person name="Huang Q."/>
            <person name="Zhang J."/>
            <person name="Zhou Y."/>
            <person name="Hu Y."/>
            <person name="Zi S."/>
            <person name="Li J."/>
            <person name="Ni P."/>
            <person name="Zheng H."/>
            <person name="Zhang Y."/>
            <person name="Zhao M."/>
            <person name="Hao Q."/>
            <person name="McDermott J."/>
            <person name="Samudrala R."/>
            <person name="Kristiansen K."/>
            <person name="Wong G.K.-S."/>
        </authorList>
    </citation>
    <scope>NUCLEOTIDE SEQUENCE</scope>
</reference>
<dbReference type="Pfam" id="PF22562">
    <property type="entry name" value="UBA_7"/>
    <property type="match status" value="1"/>
</dbReference>
<dbReference type="Gene3D" id="1.10.8.10">
    <property type="entry name" value="DNA helicase RuvA subunit, C-terminal domain"/>
    <property type="match status" value="1"/>
</dbReference>
<dbReference type="PANTHER" id="PTHR46713">
    <property type="entry name" value="F13M7.16 PROTEIN"/>
    <property type="match status" value="1"/>
</dbReference>
<dbReference type="SUPFAM" id="SSF143503">
    <property type="entry name" value="PUG domain-like"/>
    <property type="match status" value="1"/>
</dbReference>
<dbReference type="HOGENOM" id="CLU_1398443_0_0_1"/>
<dbReference type="PANTHER" id="PTHR46713:SF5">
    <property type="entry name" value="UBA DOMAIN-CONTAINING PROTEIN"/>
    <property type="match status" value="1"/>
</dbReference>
<gene>
    <name evidence="4" type="ORF">OsJ_28015</name>
</gene>
<dbReference type="Proteomes" id="UP000007752">
    <property type="component" value="Chromosome 8"/>
</dbReference>
<dbReference type="InterPro" id="IPR015940">
    <property type="entry name" value="UBA"/>
</dbReference>
<evidence type="ECO:0000256" key="2">
    <source>
        <dbReference type="SAM" id="MobiDB-lite"/>
    </source>
</evidence>
<dbReference type="InterPro" id="IPR018997">
    <property type="entry name" value="PUB_domain"/>
</dbReference>
<dbReference type="InterPro" id="IPR009060">
    <property type="entry name" value="UBA-like_sf"/>
</dbReference>
<dbReference type="CDD" id="cd14290">
    <property type="entry name" value="UBA_PUB_plant"/>
    <property type="match status" value="1"/>
</dbReference>
<evidence type="ECO:0000256" key="1">
    <source>
        <dbReference type="SAM" id="Coils"/>
    </source>
</evidence>
<reference evidence="4" key="1">
    <citation type="journal article" date="2005" name="PLoS Biol.">
        <title>The genomes of Oryza sativa: a history of duplications.</title>
        <authorList>
            <person name="Yu J."/>
            <person name="Wang J."/>
            <person name="Lin W."/>
            <person name="Li S."/>
            <person name="Li H."/>
            <person name="Zhou J."/>
            <person name="Ni P."/>
            <person name="Dong W."/>
            <person name="Hu S."/>
            <person name="Zeng C."/>
            <person name="Zhang J."/>
            <person name="Zhang Y."/>
            <person name="Li R."/>
            <person name="Xu Z."/>
            <person name="Li S."/>
            <person name="Li X."/>
            <person name="Zheng H."/>
            <person name="Cong L."/>
            <person name="Lin L."/>
            <person name="Yin J."/>
            <person name="Geng J."/>
            <person name="Li G."/>
            <person name="Shi J."/>
            <person name="Liu J."/>
            <person name="Lv H."/>
            <person name="Li J."/>
            <person name="Wang J."/>
            <person name="Deng Y."/>
            <person name="Ran L."/>
            <person name="Shi X."/>
            <person name="Wang X."/>
            <person name="Wu Q."/>
            <person name="Li C."/>
            <person name="Ren X."/>
            <person name="Wang J."/>
            <person name="Wang X."/>
            <person name="Li D."/>
            <person name="Liu D."/>
            <person name="Zhang X."/>
            <person name="Ji Z."/>
            <person name="Zhao W."/>
            <person name="Sun Y."/>
            <person name="Zhang Z."/>
            <person name="Bao J."/>
            <person name="Han Y."/>
            <person name="Dong L."/>
            <person name="Ji J."/>
            <person name="Chen P."/>
            <person name="Wu S."/>
            <person name="Liu J."/>
            <person name="Xiao Y."/>
            <person name="Bu D."/>
            <person name="Tan J."/>
            <person name="Yang L."/>
            <person name="Ye C."/>
            <person name="Zhang J."/>
            <person name="Xu J."/>
            <person name="Zhou Y."/>
            <person name="Yu Y."/>
            <person name="Zhang B."/>
            <person name="Zhuang S."/>
            <person name="Wei H."/>
            <person name="Liu B."/>
            <person name="Lei M."/>
            <person name="Yu H."/>
            <person name="Li Y."/>
            <person name="Xu H."/>
            <person name="Wei S."/>
            <person name="He X."/>
            <person name="Fang L."/>
            <person name="Zhang Z."/>
            <person name="Zhang Y."/>
            <person name="Huang X."/>
            <person name="Su Z."/>
            <person name="Tong W."/>
            <person name="Li J."/>
            <person name="Tong Z."/>
            <person name="Li S."/>
            <person name="Ye J."/>
            <person name="Wang L."/>
            <person name="Fang L."/>
            <person name="Lei T."/>
            <person name="Chen C."/>
            <person name="Chen H."/>
            <person name="Xu Z."/>
            <person name="Li H."/>
            <person name="Huang H."/>
            <person name="Zhang F."/>
            <person name="Xu H."/>
            <person name="Li N."/>
            <person name="Zhao C."/>
            <person name="Li S."/>
            <person name="Dong L."/>
            <person name="Huang Y."/>
            <person name="Li L."/>
            <person name="Xi Y."/>
            <person name="Qi Q."/>
            <person name="Li W."/>
            <person name="Zhang B."/>
            <person name="Hu W."/>
            <person name="Zhang Y."/>
            <person name="Tian X."/>
            <person name="Jiao Y."/>
            <person name="Liang X."/>
            <person name="Jin J."/>
            <person name="Gao L."/>
            <person name="Zheng W."/>
            <person name="Hao B."/>
            <person name="Liu S."/>
            <person name="Wang W."/>
            <person name="Yuan L."/>
            <person name="Cao M."/>
            <person name="McDermott J."/>
            <person name="Samudrala R."/>
            <person name="Wang J."/>
            <person name="Wong G.K."/>
            <person name="Yang H."/>
        </authorList>
    </citation>
    <scope>NUCLEOTIDE SEQUENCE [LARGE SCALE GENOMIC DNA]</scope>
</reference>
<dbReference type="AlphaFoldDB" id="B9G1W6"/>